<evidence type="ECO:0000313" key="2">
    <source>
        <dbReference type="EMBL" id="TDW26029.1"/>
    </source>
</evidence>
<name>A0A4R8A5U9_9FIRM</name>
<feature type="transmembrane region" description="Helical" evidence="1">
    <location>
        <begin position="223"/>
        <end position="244"/>
    </location>
</feature>
<keyword evidence="1" id="KW-0812">Transmembrane</keyword>
<proteinExistence type="predicted"/>
<feature type="transmembrane region" description="Helical" evidence="1">
    <location>
        <begin position="314"/>
        <end position="336"/>
    </location>
</feature>
<protein>
    <submittedName>
        <fullName evidence="2">Uncharacterized protein</fullName>
    </submittedName>
</protein>
<dbReference type="Pfam" id="PF22564">
    <property type="entry name" value="HAAS"/>
    <property type="match status" value="1"/>
</dbReference>
<feature type="transmembrane region" description="Helical" evidence="1">
    <location>
        <begin position="256"/>
        <end position="278"/>
    </location>
</feature>
<gene>
    <name evidence="2" type="ORF">EDD63_10250</name>
</gene>
<comment type="caution">
    <text evidence="2">The sequence shown here is derived from an EMBL/GenBank/DDBJ whole genome shotgun (WGS) entry which is preliminary data.</text>
</comment>
<dbReference type="Proteomes" id="UP000294743">
    <property type="component" value="Unassembled WGS sequence"/>
</dbReference>
<dbReference type="AlphaFoldDB" id="A0A4R8A5U9"/>
<dbReference type="OrthoDB" id="116789at2"/>
<feature type="transmembrane region" description="Helical" evidence="1">
    <location>
        <begin position="88"/>
        <end position="107"/>
    </location>
</feature>
<sequence>MNKKKNNRIERYVYDVVRRLPESEREDVCKELEANIYDMLADDASDENIKEVLYSMGNPAKLAEEYRQKPKYLISPAIYEDYIHVMKIVIPVVAIALAIIGAIQGVFQVLAVDQQTLSAALVFKKVIGHAIGLSASAVVQALVWTTVGFVIYERTSLKKGEVDWSVDDLPEVPKEKTKSIPLADIIAELIIGVIFIVAVILIFGNYLPFEVAIYEDGLLQTEIFAKSFVSVLVPMLVIMMAISMVESIVKLIYRHWNIKVCIVSIISHVVGLFSWLYILGQPKIFSNTFFSYVAKHDIDLNAFMRVGNRGFENSIILVFTTIAIIGACVGIAIAIVKTYMYYRAKNKQIA</sequence>
<keyword evidence="1" id="KW-1133">Transmembrane helix</keyword>
<evidence type="ECO:0000256" key="1">
    <source>
        <dbReference type="SAM" id="Phobius"/>
    </source>
</evidence>
<accession>A0A4R8A5U9</accession>
<feature type="transmembrane region" description="Helical" evidence="1">
    <location>
        <begin position="182"/>
        <end position="203"/>
    </location>
</feature>
<keyword evidence="1" id="KW-0472">Membrane</keyword>
<keyword evidence="3" id="KW-1185">Reference proteome</keyword>
<feature type="transmembrane region" description="Helical" evidence="1">
    <location>
        <begin position="127"/>
        <end position="152"/>
    </location>
</feature>
<organism evidence="2 3">
    <name type="scientific">Breznakia blatticola</name>
    <dbReference type="NCBI Taxonomy" id="1754012"/>
    <lineage>
        <taxon>Bacteria</taxon>
        <taxon>Bacillati</taxon>
        <taxon>Bacillota</taxon>
        <taxon>Erysipelotrichia</taxon>
        <taxon>Erysipelotrichales</taxon>
        <taxon>Erysipelotrichaceae</taxon>
        <taxon>Breznakia</taxon>
    </lineage>
</organism>
<dbReference type="EMBL" id="SODD01000002">
    <property type="protein sequence ID" value="TDW26029.1"/>
    <property type="molecule type" value="Genomic_DNA"/>
</dbReference>
<dbReference type="RefSeq" id="WP_134167591.1">
    <property type="nucleotide sequence ID" value="NZ_SODD01000002.1"/>
</dbReference>
<evidence type="ECO:0000313" key="3">
    <source>
        <dbReference type="Proteomes" id="UP000294743"/>
    </source>
</evidence>
<reference evidence="2 3" key="1">
    <citation type="submission" date="2019-03" db="EMBL/GenBank/DDBJ databases">
        <title>Genomic Encyclopedia of Type Strains, Phase IV (KMG-IV): sequencing the most valuable type-strain genomes for metagenomic binning, comparative biology and taxonomic classification.</title>
        <authorList>
            <person name="Goeker M."/>
        </authorList>
    </citation>
    <scope>NUCLEOTIDE SEQUENCE [LARGE SCALE GENOMIC DNA]</scope>
    <source>
        <strain evidence="2 3">DSM 28867</strain>
    </source>
</reference>